<accession>Q2HG21</accession>
<dbReference type="RefSeq" id="XP_001220054.1">
    <property type="nucleotide sequence ID" value="XM_001220053.1"/>
</dbReference>
<dbReference type="GeneID" id="4387756"/>
<dbReference type="EMBL" id="CH408029">
    <property type="protein sequence ID" value="EAQ92598.1"/>
    <property type="molecule type" value="Genomic_DNA"/>
</dbReference>
<evidence type="ECO:0000313" key="2">
    <source>
        <dbReference type="Proteomes" id="UP000001056"/>
    </source>
</evidence>
<evidence type="ECO:0000313" key="1">
    <source>
        <dbReference type="EMBL" id="EAQ92598.1"/>
    </source>
</evidence>
<dbReference type="InParanoid" id="Q2HG21"/>
<gene>
    <name evidence="1" type="ORF">CHGG_00833</name>
</gene>
<dbReference type="AlphaFoldDB" id="Q2HG21"/>
<keyword evidence="2" id="KW-1185">Reference proteome</keyword>
<dbReference type="Proteomes" id="UP000001056">
    <property type="component" value="Unassembled WGS sequence"/>
</dbReference>
<protein>
    <submittedName>
        <fullName evidence="1">Uncharacterized protein</fullName>
    </submittedName>
</protein>
<dbReference type="VEuPathDB" id="FungiDB:CHGG_00833"/>
<name>Q2HG21_CHAGB</name>
<reference evidence="2" key="1">
    <citation type="journal article" date="2015" name="Genome Announc.">
        <title>Draft genome sequence of the cellulolytic fungus Chaetomium globosum.</title>
        <authorList>
            <person name="Cuomo C.A."/>
            <person name="Untereiner W.A."/>
            <person name="Ma L.-J."/>
            <person name="Grabherr M."/>
            <person name="Birren B.W."/>
        </authorList>
    </citation>
    <scope>NUCLEOTIDE SEQUENCE [LARGE SCALE GENOMIC DNA]</scope>
    <source>
        <strain evidence="2">ATCC 6205 / CBS 148.51 / DSM 1962 / NBRC 6347 / NRRL 1970</strain>
    </source>
</reference>
<dbReference type="HOGENOM" id="CLU_2145578_0_0_1"/>
<proteinExistence type="predicted"/>
<sequence length="112" mass="12433">MAAGPGTAERKSAHIRSWPAIAGMAKSPKHAALPFVGPSYPIQEKFRPVAVCNPRAVVANPKRPRLPIRPPLIMHTHGQRVPATLDWTLHLFMWTLAARPVWHQPRLGCDLL</sequence>
<organism evidence="1 2">
    <name type="scientific">Chaetomium globosum (strain ATCC 6205 / CBS 148.51 / DSM 1962 / NBRC 6347 / NRRL 1970)</name>
    <name type="common">Soil fungus</name>
    <dbReference type="NCBI Taxonomy" id="306901"/>
    <lineage>
        <taxon>Eukaryota</taxon>
        <taxon>Fungi</taxon>
        <taxon>Dikarya</taxon>
        <taxon>Ascomycota</taxon>
        <taxon>Pezizomycotina</taxon>
        <taxon>Sordariomycetes</taxon>
        <taxon>Sordariomycetidae</taxon>
        <taxon>Sordariales</taxon>
        <taxon>Chaetomiaceae</taxon>
        <taxon>Chaetomium</taxon>
    </lineage>
</organism>